<dbReference type="PANTHER" id="PTHR39624">
    <property type="entry name" value="PROTEIN INVOLVED IN RIMO-MEDIATED BETA-METHYLTHIOLATION OF RIBOSOMAL PROTEIN S12 YCAO"/>
    <property type="match status" value="1"/>
</dbReference>
<organism evidence="2 3">
    <name type="scientific">Marinicauda algicola</name>
    <dbReference type="NCBI Taxonomy" id="2029849"/>
    <lineage>
        <taxon>Bacteria</taxon>
        <taxon>Pseudomonadati</taxon>
        <taxon>Pseudomonadota</taxon>
        <taxon>Alphaproteobacteria</taxon>
        <taxon>Maricaulales</taxon>
        <taxon>Maricaulaceae</taxon>
        <taxon>Marinicauda</taxon>
    </lineage>
</organism>
<dbReference type="InterPro" id="IPR036102">
    <property type="entry name" value="OsmC/Ohrsf"/>
</dbReference>
<dbReference type="Pfam" id="PF02566">
    <property type="entry name" value="OsmC"/>
    <property type="match status" value="1"/>
</dbReference>
<sequence length="402" mass="43542">MAKSKKVSFTGALGETLDARLELPLGPPRAYAIFAHCFSCSKNILAASRISRALAERGIAVLRFDFTGLGASQGDFANTNFTSNVQDLIKAADFLRDEYAPATLLVGHSLGGAAVIAAARQIGEIEAVATLGAPADAEHVKRHFTGKIEEIEEKGEAEVNVGGQTFRIRKQFLDDIAGRTLDDIVAGLDAALLVAHSPRDEVVGIDNATRLFVAARHPKSFLSLDDADHLLSEEEDARHAARVIAAWAERYAFTTRLPDAPKAPRETGSAMVKETGLGRYHSQAVAGPHHFFVDEPRGVGGDDGGPNPYELLSAALAACTTITLRMYANHKDWDCAAFSTEVIHEREKGAKPNEGADIFHRVIRVDEELDEAQWEKILEIANKCPVHRTLERGTTIKTCKGD</sequence>
<dbReference type="Gene3D" id="3.30.300.20">
    <property type="match status" value="1"/>
</dbReference>
<dbReference type="GO" id="GO:0016787">
    <property type="term" value="F:hydrolase activity"/>
    <property type="evidence" value="ECO:0007669"/>
    <property type="project" value="UniProtKB-KW"/>
</dbReference>
<keyword evidence="3" id="KW-1185">Reference proteome</keyword>
<dbReference type="InterPro" id="IPR015946">
    <property type="entry name" value="KH_dom-like_a/b"/>
</dbReference>
<comment type="caution">
    <text evidence="2">The sequence shown here is derived from an EMBL/GenBank/DDBJ whole genome shotgun (WGS) entry which is preliminary data.</text>
</comment>
<dbReference type="InterPro" id="IPR000073">
    <property type="entry name" value="AB_hydrolase_1"/>
</dbReference>
<feature type="domain" description="AB hydrolase-1" evidence="1">
    <location>
        <begin position="33"/>
        <end position="238"/>
    </location>
</feature>
<gene>
    <name evidence="2" type="ORF">E5163_02210</name>
</gene>
<protein>
    <submittedName>
        <fullName evidence="2">Alpha/beta fold hydrolase</fullName>
    </submittedName>
</protein>
<dbReference type="EMBL" id="SRXW01000001">
    <property type="protein sequence ID" value="TGY89969.1"/>
    <property type="molecule type" value="Genomic_DNA"/>
</dbReference>
<dbReference type="InterPro" id="IPR029058">
    <property type="entry name" value="AB_hydrolase_fold"/>
</dbReference>
<dbReference type="PANTHER" id="PTHR39624:SF2">
    <property type="entry name" value="OSMC-LIKE PROTEIN"/>
    <property type="match status" value="1"/>
</dbReference>
<dbReference type="SUPFAM" id="SSF53474">
    <property type="entry name" value="alpha/beta-Hydrolases"/>
    <property type="match status" value="1"/>
</dbReference>
<dbReference type="InterPro" id="IPR003718">
    <property type="entry name" value="OsmC/Ohr_fam"/>
</dbReference>
<dbReference type="Pfam" id="PF12697">
    <property type="entry name" value="Abhydrolase_6"/>
    <property type="match status" value="1"/>
</dbReference>
<dbReference type="Proteomes" id="UP000308054">
    <property type="component" value="Unassembled WGS sequence"/>
</dbReference>
<dbReference type="OrthoDB" id="9789573at2"/>
<evidence type="ECO:0000313" key="3">
    <source>
        <dbReference type="Proteomes" id="UP000308054"/>
    </source>
</evidence>
<dbReference type="Gene3D" id="3.40.50.1820">
    <property type="entry name" value="alpha/beta hydrolase"/>
    <property type="match status" value="1"/>
</dbReference>
<name>A0A4V3RYD9_9PROT</name>
<keyword evidence="2" id="KW-0378">Hydrolase</keyword>
<evidence type="ECO:0000313" key="2">
    <source>
        <dbReference type="EMBL" id="TGY89969.1"/>
    </source>
</evidence>
<dbReference type="SUPFAM" id="SSF82784">
    <property type="entry name" value="OsmC-like"/>
    <property type="match status" value="1"/>
</dbReference>
<accession>A0A4V3RYD9</accession>
<reference evidence="2 3" key="1">
    <citation type="journal article" date="2017" name="Int. J. Syst. Evol. Microbiol.">
        <title>Marinicauda algicola sp. nov., isolated from a marine red alga Rhodosorus marinus.</title>
        <authorList>
            <person name="Jeong S.E."/>
            <person name="Jeon S.H."/>
            <person name="Chun B.H."/>
            <person name="Kim D.W."/>
            <person name="Jeon C.O."/>
        </authorList>
    </citation>
    <scope>NUCLEOTIDE SEQUENCE [LARGE SCALE GENOMIC DNA]</scope>
    <source>
        <strain evidence="2 3">JCM 31718</strain>
    </source>
</reference>
<dbReference type="AlphaFoldDB" id="A0A4V3RYD9"/>
<proteinExistence type="predicted"/>
<dbReference type="RefSeq" id="WP_135994466.1">
    <property type="nucleotide sequence ID" value="NZ_CP071057.1"/>
</dbReference>
<evidence type="ECO:0000259" key="1">
    <source>
        <dbReference type="Pfam" id="PF12697"/>
    </source>
</evidence>